<evidence type="ECO:0000256" key="1">
    <source>
        <dbReference type="SAM" id="MobiDB-lite"/>
    </source>
</evidence>
<evidence type="ECO:0000313" key="3">
    <source>
        <dbReference type="Proteomes" id="UP000748025"/>
    </source>
</evidence>
<proteinExistence type="predicted"/>
<protein>
    <submittedName>
        <fullName evidence="2">Uncharacterized protein</fullName>
    </submittedName>
</protein>
<reference evidence="2" key="1">
    <citation type="journal article" date="2020" name="bioRxiv">
        <title>Whole genome comparisons of ergot fungi reveals the divergence and evolution of species within the genus Claviceps are the result of varying mechanisms driving genome evolution and host range expansion.</title>
        <authorList>
            <person name="Wyka S.A."/>
            <person name="Mondo S.J."/>
            <person name="Liu M."/>
            <person name="Dettman J."/>
            <person name="Nalam V."/>
            <person name="Broders K.D."/>
        </authorList>
    </citation>
    <scope>NUCLEOTIDE SEQUENCE</scope>
    <source>
        <strain evidence="2">CCC 602</strain>
    </source>
</reference>
<gene>
    <name evidence="2" type="ORF">E4U43_005808</name>
</gene>
<feature type="region of interest" description="Disordered" evidence="1">
    <location>
        <begin position="407"/>
        <end position="465"/>
    </location>
</feature>
<sequence>MQWLICHILRQDYTFAELTTRILRLTRIQIQNFIIEYLAEYRVWIQYEQNVSRIPWCDLVRYAVDRQQSVAELLHVYRPSLPTDVISREGIASAARFLHARGLGAYATGLDGWFGIGKMDFLDLNVQGAMVRDTLDREAIARAAEWGWIDVDEVVQRARQRARRLILQADAACPVAGQQQRQKQHRDVFLGTMMNVTTTTTTTKEVQESQEPQEPQHPQVTPNCTWDGVHITPRCNRTVWSGILDTVDEAASAPLMQQRDLPAISFPRGKAQDKRPNRRAAHAASKAQMEEICLSLSRQLPEFLPRHVPGSVVLTAEERARAAEKPITSTWNAPRRTARTNLRKAATSRASQARMSPPEPERILDCLFDSPDACQVLAAASGNGALNPSQGARRRFQASRRYQDVSVSVSAPAPAPAPAPASASFSGNDKEEEPVEPPALSTRDTPVTPDSSNIEHHTGARGAMNLPATQACSAELRKALDSTFLDYLRAENN</sequence>
<feature type="region of interest" description="Disordered" evidence="1">
    <location>
        <begin position="260"/>
        <end position="283"/>
    </location>
</feature>
<feature type="compositionally biased region" description="Polar residues" evidence="1">
    <location>
        <begin position="442"/>
        <end position="452"/>
    </location>
</feature>
<dbReference type="Proteomes" id="UP000748025">
    <property type="component" value="Unassembled WGS sequence"/>
</dbReference>
<name>A0A9P7ST49_9HYPO</name>
<organism evidence="2 3">
    <name type="scientific">Claviceps pusilla</name>
    <dbReference type="NCBI Taxonomy" id="123648"/>
    <lineage>
        <taxon>Eukaryota</taxon>
        <taxon>Fungi</taxon>
        <taxon>Dikarya</taxon>
        <taxon>Ascomycota</taxon>
        <taxon>Pezizomycotina</taxon>
        <taxon>Sordariomycetes</taxon>
        <taxon>Hypocreomycetidae</taxon>
        <taxon>Hypocreales</taxon>
        <taxon>Clavicipitaceae</taxon>
        <taxon>Claviceps</taxon>
    </lineage>
</organism>
<evidence type="ECO:0000313" key="2">
    <source>
        <dbReference type="EMBL" id="KAG5985898.1"/>
    </source>
</evidence>
<feature type="compositionally biased region" description="Low complexity" evidence="1">
    <location>
        <begin position="202"/>
        <end position="222"/>
    </location>
</feature>
<keyword evidence="3" id="KW-1185">Reference proteome</keyword>
<dbReference type="OrthoDB" id="10252009at2759"/>
<comment type="caution">
    <text evidence="2">The sequence shown here is derived from an EMBL/GenBank/DDBJ whole genome shotgun (WGS) entry which is preliminary data.</text>
</comment>
<dbReference type="AlphaFoldDB" id="A0A9P7ST49"/>
<feature type="non-terminal residue" evidence="2">
    <location>
        <position position="493"/>
    </location>
</feature>
<feature type="region of interest" description="Disordered" evidence="1">
    <location>
        <begin position="202"/>
        <end position="223"/>
    </location>
</feature>
<accession>A0A9P7ST49</accession>
<dbReference type="EMBL" id="SRPW01003880">
    <property type="protein sequence ID" value="KAG5985898.1"/>
    <property type="molecule type" value="Genomic_DNA"/>
</dbReference>